<dbReference type="EMBL" id="JAEKFT010000012">
    <property type="protein sequence ID" value="MBT0961925.1"/>
    <property type="molecule type" value="Genomic_DNA"/>
</dbReference>
<keyword evidence="3" id="KW-1185">Reference proteome</keyword>
<proteinExistence type="predicted"/>
<feature type="chain" id="PRO_5037244359" evidence="1">
    <location>
        <begin position="30"/>
        <end position="328"/>
    </location>
</feature>
<evidence type="ECO:0000313" key="2">
    <source>
        <dbReference type="EMBL" id="MBT0961925.1"/>
    </source>
</evidence>
<accession>A0A944D8T5</accession>
<gene>
    <name evidence="2" type="ORF">I8J34_12150</name>
</gene>
<sequence>MKTHPSRFKPAALILGASLLAVFHGAAVAQSSRLAIGTTSSSSSHYGYFVAVSQIVNSRVKGVDTSVVETGATMDNLRRMDRRQVDLGLVTTNVIHHANAGTGDFAGKPSKSRLLWIYSIAPQNAVVRKDSGVNSFADLAGKKFNTGLKGSATEKTTDAVFALLGITPDVVRGSTGEIVDAVKDNRVVGYVKSGAGLKLDASTREIATFTPISVLGLDDGQKAKITSTMPELSIVDVPADAQTKLPAYSTWGFGVGAAAAPELDENIAYQIVKAVCEDKDIQAAAFGEVAGVDIAQMTLKYASSPLHPGAVRYFRERGLEVPARLIAP</sequence>
<dbReference type="AlphaFoldDB" id="A0A944D8T5"/>
<keyword evidence="1" id="KW-0732">Signal</keyword>
<dbReference type="Proteomes" id="UP000694660">
    <property type="component" value="Unassembled WGS sequence"/>
</dbReference>
<evidence type="ECO:0000256" key="1">
    <source>
        <dbReference type="SAM" id="SignalP"/>
    </source>
</evidence>
<evidence type="ECO:0000313" key="3">
    <source>
        <dbReference type="Proteomes" id="UP000694660"/>
    </source>
</evidence>
<dbReference type="PANTHER" id="PTHR42941">
    <property type="entry name" value="SLL1037 PROTEIN"/>
    <property type="match status" value="1"/>
</dbReference>
<reference evidence="3" key="1">
    <citation type="journal article" date="2022" name="ISME J.">
        <title>Genetic and phylogenetic analysis of dissimilatory iodate-reducing bacteria identifies potential niches across the world's oceans.</title>
        <authorList>
            <person name="Reyes-Umana V."/>
            <person name="Henning Z."/>
            <person name="Lee K."/>
            <person name="Barnum T.P."/>
            <person name="Coates J.D."/>
        </authorList>
    </citation>
    <scope>NUCLEOTIDE SEQUENCE [LARGE SCALE GENOMIC DNA]</scope>
    <source>
        <strain evidence="3">IR12</strain>
    </source>
</reference>
<comment type="caution">
    <text evidence="2">The sequence shown here is derived from an EMBL/GenBank/DDBJ whole genome shotgun (WGS) entry which is preliminary data.</text>
</comment>
<dbReference type="NCBIfam" id="TIGR02122">
    <property type="entry name" value="TRAP_TAXI"/>
    <property type="match status" value="1"/>
</dbReference>
<dbReference type="Pfam" id="PF16868">
    <property type="entry name" value="NMT1_3"/>
    <property type="match status" value="1"/>
</dbReference>
<dbReference type="Gene3D" id="3.40.190.10">
    <property type="entry name" value="Periplasmic binding protein-like II"/>
    <property type="match status" value="2"/>
</dbReference>
<dbReference type="PANTHER" id="PTHR42941:SF1">
    <property type="entry name" value="SLL1037 PROTEIN"/>
    <property type="match status" value="1"/>
</dbReference>
<organism evidence="2 3">
    <name type="scientific">Denitromonas iodatirespirans</name>
    <dbReference type="NCBI Taxonomy" id="2795389"/>
    <lineage>
        <taxon>Bacteria</taxon>
        <taxon>Pseudomonadati</taxon>
        <taxon>Pseudomonadota</taxon>
        <taxon>Betaproteobacteria</taxon>
        <taxon>Rhodocyclales</taxon>
        <taxon>Zoogloeaceae</taxon>
        <taxon>Denitromonas</taxon>
    </lineage>
</organism>
<dbReference type="RefSeq" id="WP_214361679.1">
    <property type="nucleotide sequence ID" value="NZ_JAEKFT010000012.1"/>
</dbReference>
<protein>
    <submittedName>
        <fullName evidence="2">TAXI family TRAP transporter solute-binding subunit</fullName>
    </submittedName>
</protein>
<dbReference type="InterPro" id="IPR011852">
    <property type="entry name" value="TRAP_TAXI"/>
</dbReference>
<name>A0A944D8T5_DENI1</name>
<dbReference type="SUPFAM" id="SSF53850">
    <property type="entry name" value="Periplasmic binding protein-like II"/>
    <property type="match status" value="1"/>
</dbReference>
<feature type="signal peptide" evidence="1">
    <location>
        <begin position="1"/>
        <end position="29"/>
    </location>
</feature>